<protein>
    <submittedName>
        <fullName evidence="1">Uncharacterized protein</fullName>
    </submittedName>
</protein>
<organism evidence="1 2">
    <name type="scientific">Suillus luteus UH-Slu-Lm8-n1</name>
    <dbReference type="NCBI Taxonomy" id="930992"/>
    <lineage>
        <taxon>Eukaryota</taxon>
        <taxon>Fungi</taxon>
        <taxon>Dikarya</taxon>
        <taxon>Basidiomycota</taxon>
        <taxon>Agaricomycotina</taxon>
        <taxon>Agaricomycetes</taxon>
        <taxon>Agaricomycetidae</taxon>
        <taxon>Boletales</taxon>
        <taxon>Suillineae</taxon>
        <taxon>Suillaceae</taxon>
        <taxon>Suillus</taxon>
    </lineage>
</organism>
<dbReference type="Proteomes" id="UP000054485">
    <property type="component" value="Unassembled WGS sequence"/>
</dbReference>
<dbReference type="AlphaFoldDB" id="A0A0D0A6G5"/>
<gene>
    <name evidence="1" type="ORF">CY34DRAFT_801326</name>
</gene>
<reference evidence="2" key="2">
    <citation type="submission" date="2015-01" db="EMBL/GenBank/DDBJ databases">
        <title>Evolutionary Origins and Diversification of the Mycorrhizal Mutualists.</title>
        <authorList>
            <consortium name="DOE Joint Genome Institute"/>
            <consortium name="Mycorrhizal Genomics Consortium"/>
            <person name="Kohler A."/>
            <person name="Kuo A."/>
            <person name="Nagy L.G."/>
            <person name="Floudas D."/>
            <person name="Copeland A."/>
            <person name="Barry K.W."/>
            <person name="Cichocki N."/>
            <person name="Veneault-Fourrey C."/>
            <person name="LaButti K."/>
            <person name="Lindquist E.A."/>
            <person name="Lipzen A."/>
            <person name="Lundell T."/>
            <person name="Morin E."/>
            <person name="Murat C."/>
            <person name="Riley R."/>
            <person name="Ohm R."/>
            <person name="Sun H."/>
            <person name="Tunlid A."/>
            <person name="Henrissat B."/>
            <person name="Grigoriev I.V."/>
            <person name="Hibbett D.S."/>
            <person name="Martin F."/>
        </authorList>
    </citation>
    <scope>NUCLEOTIDE SEQUENCE [LARGE SCALE GENOMIC DNA]</scope>
    <source>
        <strain evidence="2">UH-Slu-Lm8-n1</strain>
    </source>
</reference>
<evidence type="ECO:0000313" key="1">
    <source>
        <dbReference type="EMBL" id="KIK45700.1"/>
    </source>
</evidence>
<dbReference type="InParanoid" id="A0A0D0A6G5"/>
<evidence type="ECO:0000313" key="2">
    <source>
        <dbReference type="Proteomes" id="UP000054485"/>
    </source>
</evidence>
<proteinExistence type="predicted"/>
<accession>A0A0D0A6G5</accession>
<name>A0A0D0A6G5_9AGAM</name>
<dbReference type="EMBL" id="KN835169">
    <property type="protein sequence ID" value="KIK45700.1"/>
    <property type="molecule type" value="Genomic_DNA"/>
</dbReference>
<reference evidence="1 2" key="1">
    <citation type="submission" date="2014-04" db="EMBL/GenBank/DDBJ databases">
        <authorList>
            <consortium name="DOE Joint Genome Institute"/>
            <person name="Kuo A."/>
            <person name="Ruytinx J."/>
            <person name="Rineau F."/>
            <person name="Colpaert J."/>
            <person name="Kohler A."/>
            <person name="Nagy L.G."/>
            <person name="Floudas D."/>
            <person name="Copeland A."/>
            <person name="Barry K.W."/>
            <person name="Cichocki N."/>
            <person name="Veneault-Fourrey C."/>
            <person name="LaButti K."/>
            <person name="Lindquist E.A."/>
            <person name="Lipzen A."/>
            <person name="Lundell T."/>
            <person name="Morin E."/>
            <person name="Murat C."/>
            <person name="Sun H."/>
            <person name="Tunlid A."/>
            <person name="Henrissat B."/>
            <person name="Grigoriev I.V."/>
            <person name="Hibbett D.S."/>
            <person name="Martin F."/>
            <person name="Nordberg H.P."/>
            <person name="Cantor M.N."/>
            <person name="Hua S.X."/>
        </authorList>
    </citation>
    <scope>NUCLEOTIDE SEQUENCE [LARGE SCALE GENOMIC DNA]</scope>
    <source>
        <strain evidence="1 2">UH-Slu-Lm8-n1</strain>
    </source>
</reference>
<dbReference type="HOGENOM" id="CLU_2759504_0_0_1"/>
<sequence>MDIQLNFDDLSQTMLLRLVKFQVKREPGRISPWHKYPSNCFFNEKSRRGAIWELSERFSNDSSRTYYEQT</sequence>
<keyword evidence="2" id="KW-1185">Reference proteome</keyword>